<evidence type="ECO:0000313" key="4">
    <source>
        <dbReference type="EMBL" id="CAI5772362.1"/>
    </source>
</evidence>
<dbReference type="PANTHER" id="PTHR44927">
    <property type="entry name" value="FK506-BINDING PROTEIN 15"/>
    <property type="match status" value="1"/>
</dbReference>
<sequence>MFESEMVAVDFSKQLCIAKYNSSASPDSVFYQDLVLGDGQGVATGDVLEITFTGWLFQNGSLGQVFDSNVNKEQLLRLKLGSGKVIKDWEDAMIGMKRGGRQFLLIPPALAYWPLGEAEGIPPDSTLAFEVEVKWEKVRVSKELAETMVRISQIQQRLICLQKQGMDFHSQLNEALTELEGHSALVNLLHAQLAELEKLSDLKSRYQEVNLIGMQLEEKVAGLDVELAYHHVQIENLDKVRIKAKLQITQLQLEQLRHQKQEMDLHSQVTQALTESEGHSALVNRLHAQLVELQKSSDDIKSRYQEEQLIGKQLDEKPSALGTLLAEDEDEEEVSLKDRPPPTPLFDDDDDDNDDDDDLYLLG</sequence>
<protein>
    <recommendedName>
        <fullName evidence="1">peptidylprolyl isomerase</fullName>
        <ecNumber evidence="1">5.2.1.8</ecNumber>
    </recommendedName>
</protein>
<dbReference type="Pfam" id="PF00254">
    <property type="entry name" value="FKBP_C"/>
    <property type="match status" value="1"/>
</dbReference>
<dbReference type="AlphaFoldDB" id="A0AA35K7Q2"/>
<dbReference type="Gene3D" id="3.10.50.40">
    <property type="match status" value="1"/>
</dbReference>
<keyword evidence="5" id="KW-1185">Reference proteome</keyword>
<keyword evidence="1" id="KW-0697">Rotamase</keyword>
<dbReference type="PANTHER" id="PTHR44927:SF1">
    <property type="entry name" value="FK506-BINDING PROTEIN 15"/>
    <property type="match status" value="1"/>
</dbReference>
<dbReference type="GO" id="GO:0003755">
    <property type="term" value="F:peptidyl-prolyl cis-trans isomerase activity"/>
    <property type="evidence" value="ECO:0007669"/>
    <property type="project" value="UniProtKB-KW"/>
</dbReference>
<dbReference type="Proteomes" id="UP001178461">
    <property type="component" value="Chromosome 4"/>
</dbReference>
<reference evidence="4" key="1">
    <citation type="submission" date="2022-12" db="EMBL/GenBank/DDBJ databases">
        <authorList>
            <person name="Alioto T."/>
            <person name="Alioto T."/>
            <person name="Gomez Garrido J."/>
        </authorList>
    </citation>
    <scope>NUCLEOTIDE SEQUENCE</scope>
</reference>
<dbReference type="EMBL" id="OX395129">
    <property type="protein sequence ID" value="CAI5772362.1"/>
    <property type="molecule type" value="Genomic_DNA"/>
</dbReference>
<dbReference type="SUPFAM" id="SSF54534">
    <property type="entry name" value="FKBP-like"/>
    <property type="match status" value="1"/>
</dbReference>
<keyword evidence="1" id="KW-0413">Isomerase</keyword>
<feature type="region of interest" description="Disordered" evidence="2">
    <location>
        <begin position="313"/>
        <end position="363"/>
    </location>
</feature>
<organism evidence="4 5">
    <name type="scientific">Podarcis lilfordi</name>
    <name type="common">Lilford's wall lizard</name>
    <dbReference type="NCBI Taxonomy" id="74358"/>
    <lineage>
        <taxon>Eukaryota</taxon>
        <taxon>Metazoa</taxon>
        <taxon>Chordata</taxon>
        <taxon>Craniata</taxon>
        <taxon>Vertebrata</taxon>
        <taxon>Euteleostomi</taxon>
        <taxon>Lepidosauria</taxon>
        <taxon>Squamata</taxon>
        <taxon>Bifurcata</taxon>
        <taxon>Unidentata</taxon>
        <taxon>Episquamata</taxon>
        <taxon>Laterata</taxon>
        <taxon>Lacertibaenia</taxon>
        <taxon>Lacertidae</taxon>
        <taxon>Podarcis</taxon>
    </lineage>
</organism>
<name>A0AA35K7Q2_9SAUR</name>
<comment type="catalytic activity">
    <reaction evidence="1">
        <text>[protein]-peptidylproline (omega=180) = [protein]-peptidylproline (omega=0)</text>
        <dbReference type="Rhea" id="RHEA:16237"/>
        <dbReference type="Rhea" id="RHEA-COMP:10747"/>
        <dbReference type="Rhea" id="RHEA-COMP:10748"/>
        <dbReference type="ChEBI" id="CHEBI:83833"/>
        <dbReference type="ChEBI" id="CHEBI:83834"/>
        <dbReference type="EC" id="5.2.1.8"/>
    </reaction>
</comment>
<dbReference type="EC" id="5.2.1.8" evidence="1"/>
<dbReference type="PROSITE" id="PS50059">
    <property type="entry name" value="FKBP_PPIASE"/>
    <property type="match status" value="1"/>
</dbReference>
<feature type="domain" description="PPIase FKBP-type" evidence="3">
    <location>
        <begin position="45"/>
        <end position="137"/>
    </location>
</feature>
<evidence type="ECO:0000259" key="3">
    <source>
        <dbReference type="PROSITE" id="PS50059"/>
    </source>
</evidence>
<evidence type="ECO:0000256" key="2">
    <source>
        <dbReference type="SAM" id="MobiDB-lite"/>
    </source>
</evidence>
<feature type="compositionally biased region" description="Acidic residues" evidence="2">
    <location>
        <begin position="346"/>
        <end position="363"/>
    </location>
</feature>
<proteinExistence type="predicted"/>
<accession>A0AA35K7Q2</accession>
<gene>
    <name evidence="4" type="ORF">PODLI_1B001352</name>
</gene>
<dbReference type="InterPro" id="IPR046357">
    <property type="entry name" value="PPIase_dom_sf"/>
</dbReference>
<evidence type="ECO:0000313" key="5">
    <source>
        <dbReference type="Proteomes" id="UP001178461"/>
    </source>
</evidence>
<evidence type="ECO:0000256" key="1">
    <source>
        <dbReference type="PROSITE-ProRule" id="PRU00277"/>
    </source>
</evidence>
<dbReference type="InterPro" id="IPR001179">
    <property type="entry name" value="PPIase_FKBP_dom"/>
</dbReference>